<feature type="compositionally biased region" description="Polar residues" evidence="1">
    <location>
        <begin position="362"/>
        <end position="372"/>
    </location>
</feature>
<feature type="region of interest" description="Disordered" evidence="1">
    <location>
        <begin position="407"/>
        <end position="435"/>
    </location>
</feature>
<keyword evidence="3" id="KW-1185">Reference proteome</keyword>
<organism evidence="2 3">
    <name type="scientific">Septoria linicola</name>
    <dbReference type="NCBI Taxonomy" id="215465"/>
    <lineage>
        <taxon>Eukaryota</taxon>
        <taxon>Fungi</taxon>
        <taxon>Dikarya</taxon>
        <taxon>Ascomycota</taxon>
        <taxon>Pezizomycotina</taxon>
        <taxon>Dothideomycetes</taxon>
        <taxon>Dothideomycetidae</taxon>
        <taxon>Mycosphaerellales</taxon>
        <taxon>Mycosphaerellaceae</taxon>
        <taxon>Septoria</taxon>
    </lineage>
</organism>
<evidence type="ECO:0000313" key="2">
    <source>
        <dbReference type="EMBL" id="USW58125.1"/>
    </source>
</evidence>
<evidence type="ECO:0000256" key="1">
    <source>
        <dbReference type="SAM" id="MobiDB-lite"/>
    </source>
</evidence>
<protein>
    <submittedName>
        <fullName evidence="2">Uncharacterized protein</fullName>
    </submittedName>
</protein>
<dbReference type="AlphaFoldDB" id="A0A9Q9EPI0"/>
<sequence length="564" mass="62731">MSRQTTPGHRHPQLRKWPVSAISDKRYTDEGAIELQAEWEPTIVRSSQVSTDEDNVVRAEFEGDRISGVRRHFRSGLHPETGEELSTVEWKPSWRSVWALAGAQDVIADYHDQHPEDVRRKEGEWWRRSDLGPSIMVAEGEAGPGKALNLNGHHLVPEKGDYTLTVASHFFGELNGLASAASVRYLNMPVRQRLIFSDQYLETFRTGKKRGINLRTNLRLMLVYVTGLARATDMCSRCEEGNGPFPKCVIDDSVAMGVCVNCAISVSESSNCEFWHHNRRSLRPSVWNPAGLATAEEDEEQDQENDDELHVDGDFGVAPGAQSAEGNRNSSPGLFVTPEPEDGLDVSPKIGHGSRGQPGRSIITNTSRSSVTAGRAERSSRYATPVSRASPNLDRVVKPAKVSEVQLKVESPVTRDSGKGSKAPRSSRPKRQKRSITWIAKHKACTSTHFGRPCQDQAVGGSRAGTDEPVLVHRGRAFKYAEATPEEIDDILSYCPCDQAEEFERMWQVYVDMVKEEQTSIEEVLSKEECLSKVWYQELNQAVKLFCPAPGQLRPGAPECIELD</sequence>
<feature type="region of interest" description="Disordered" evidence="1">
    <location>
        <begin position="293"/>
        <end position="395"/>
    </location>
</feature>
<feature type="compositionally biased region" description="Basic residues" evidence="1">
    <location>
        <begin position="425"/>
        <end position="435"/>
    </location>
</feature>
<evidence type="ECO:0000313" key="3">
    <source>
        <dbReference type="Proteomes" id="UP001056384"/>
    </source>
</evidence>
<accession>A0A9Q9EPI0</accession>
<feature type="compositionally biased region" description="Acidic residues" evidence="1">
    <location>
        <begin position="295"/>
        <end position="307"/>
    </location>
</feature>
<dbReference type="Proteomes" id="UP001056384">
    <property type="component" value="Chromosome 10"/>
</dbReference>
<proteinExistence type="predicted"/>
<reference evidence="2" key="1">
    <citation type="submission" date="2022-06" db="EMBL/GenBank/DDBJ databases">
        <title>Complete genome sequences of two strains of the flax pathogen Septoria linicola.</title>
        <authorList>
            <person name="Lapalu N."/>
            <person name="Simon A."/>
            <person name="Demenou B."/>
            <person name="Paumier D."/>
            <person name="Guillot M.-P."/>
            <person name="Gout L."/>
            <person name="Valade R."/>
        </authorList>
    </citation>
    <scope>NUCLEOTIDE SEQUENCE</scope>
    <source>
        <strain evidence="2">SE15195</strain>
    </source>
</reference>
<dbReference type="EMBL" id="CP099427">
    <property type="protein sequence ID" value="USW58125.1"/>
    <property type="molecule type" value="Genomic_DNA"/>
</dbReference>
<dbReference type="Pfam" id="PF12511">
    <property type="entry name" value="DUF3716"/>
    <property type="match status" value="1"/>
</dbReference>
<dbReference type="InterPro" id="IPR022190">
    <property type="entry name" value="DUF3716"/>
</dbReference>
<gene>
    <name evidence="2" type="ORF">Slin15195_G114440</name>
</gene>
<name>A0A9Q9EPI0_9PEZI</name>